<dbReference type="InterPro" id="IPR008949">
    <property type="entry name" value="Isoprenoid_synthase_dom_sf"/>
</dbReference>
<dbReference type="OrthoDB" id="3349471at2759"/>
<proteinExistence type="predicted"/>
<keyword evidence="1" id="KW-0175">Coiled coil</keyword>
<dbReference type="Proteomes" id="UP000297245">
    <property type="component" value="Unassembled WGS sequence"/>
</dbReference>
<dbReference type="Gene3D" id="1.10.600.10">
    <property type="entry name" value="Farnesyl Diphosphate Synthase"/>
    <property type="match status" value="1"/>
</dbReference>
<feature type="region of interest" description="Disordered" evidence="2">
    <location>
        <begin position="1"/>
        <end position="29"/>
    </location>
</feature>
<feature type="coiled-coil region" evidence="1">
    <location>
        <begin position="323"/>
        <end position="350"/>
    </location>
</feature>
<accession>A0A4S8LUQ1</accession>
<protein>
    <recommendedName>
        <fullName evidence="5">Terpenoid synthase</fullName>
    </recommendedName>
</protein>
<evidence type="ECO:0000313" key="4">
    <source>
        <dbReference type="Proteomes" id="UP000297245"/>
    </source>
</evidence>
<dbReference type="Pfam" id="PF19086">
    <property type="entry name" value="Terpene_syn_C_2"/>
    <property type="match status" value="1"/>
</dbReference>
<keyword evidence="4" id="KW-1185">Reference proteome</keyword>
<gene>
    <name evidence="3" type="ORF">K435DRAFT_862089</name>
</gene>
<organism evidence="3 4">
    <name type="scientific">Dendrothele bispora (strain CBS 962.96)</name>
    <dbReference type="NCBI Taxonomy" id="1314807"/>
    <lineage>
        <taxon>Eukaryota</taxon>
        <taxon>Fungi</taxon>
        <taxon>Dikarya</taxon>
        <taxon>Basidiomycota</taxon>
        <taxon>Agaricomycotina</taxon>
        <taxon>Agaricomycetes</taxon>
        <taxon>Agaricomycetidae</taxon>
        <taxon>Agaricales</taxon>
        <taxon>Agaricales incertae sedis</taxon>
        <taxon>Dendrothele</taxon>
    </lineage>
</organism>
<evidence type="ECO:0000256" key="2">
    <source>
        <dbReference type="SAM" id="MobiDB-lite"/>
    </source>
</evidence>
<evidence type="ECO:0008006" key="5">
    <source>
        <dbReference type="Google" id="ProtNLM"/>
    </source>
</evidence>
<dbReference type="EMBL" id="ML179266">
    <property type="protein sequence ID" value="THU92833.1"/>
    <property type="molecule type" value="Genomic_DNA"/>
</dbReference>
<reference evidence="3 4" key="1">
    <citation type="journal article" date="2019" name="Nat. Ecol. Evol.">
        <title>Megaphylogeny resolves global patterns of mushroom evolution.</title>
        <authorList>
            <person name="Varga T."/>
            <person name="Krizsan K."/>
            <person name="Foldi C."/>
            <person name="Dima B."/>
            <person name="Sanchez-Garcia M."/>
            <person name="Sanchez-Ramirez S."/>
            <person name="Szollosi G.J."/>
            <person name="Szarkandi J.G."/>
            <person name="Papp V."/>
            <person name="Albert L."/>
            <person name="Andreopoulos W."/>
            <person name="Angelini C."/>
            <person name="Antonin V."/>
            <person name="Barry K.W."/>
            <person name="Bougher N.L."/>
            <person name="Buchanan P."/>
            <person name="Buyck B."/>
            <person name="Bense V."/>
            <person name="Catcheside P."/>
            <person name="Chovatia M."/>
            <person name="Cooper J."/>
            <person name="Damon W."/>
            <person name="Desjardin D."/>
            <person name="Finy P."/>
            <person name="Geml J."/>
            <person name="Haridas S."/>
            <person name="Hughes K."/>
            <person name="Justo A."/>
            <person name="Karasinski D."/>
            <person name="Kautmanova I."/>
            <person name="Kiss B."/>
            <person name="Kocsube S."/>
            <person name="Kotiranta H."/>
            <person name="LaButti K.M."/>
            <person name="Lechner B.E."/>
            <person name="Liimatainen K."/>
            <person name="Lipzen A."/>
            <person name="Lukacs Z."/>
            <person name="Mihaltcheva S."/>
            <person name="Morgado L.N."/>
            <person name="Niskanen T."/>
            <person name="Noordeloos M.E."/>
            <person name="Ohm R.A."/>
            <person name="Ortiz-Santana B."/>
            <person name="Ovrebo C."/>
            <person name="Racz N."/>
            <person name="Riley R."/>
            <person name="Savchenko A."/>
            <person name="Shiryaev A."/>
            <person name="Soop K."/>
            <person name="Spirin V."/>
            <person name="Szebenyi C."/>
            <person name="Tomsovsky M."/>
            <person name="Tulloss R.E."/>
            <person name="Uehling J."/>
            <person name="Grigoriev I.V."/>
            <person name="Vagvolgyi C."/>
            <person name="Papp T."/>
            <person name="Martin F.M."/>
            <person name="Miettinen O."/>
            <person name="Hibbett D.S."/>
            <person name="Nagy L.G."/>
        </authorList>
    </citation>
    <scope>NUCLEOTIDE SEQUENCE [LARGE SCALE GENOMIC DNA]</scope>
    <source>
        <strain evidence="3 4">CBS 962.96</strain>
    </source>
</reference>
<feature type="compositionally biased region" description="Low complexity" evidence="2">
    <location>
        <begin position="19"/>
        <end position="29"/>
    </location>
</feature>
<name>A0A4S8LUQ1_DENBC</name>
<dbReference type="SUPFAM" id="SSF48576">
    <property type="entry name" value="Terpenoid synthases"/>
    <property type="match status" value="1"/>
</dbReference>
<sequence length="395" mass="44430">MAPFPSELIEPTKTHHITKPSSSKPVTTTVNPQTPYFISLPIRTCEKSTGSLISDAISSTISSCSLPGSRAQRAAIQRHTNPFGNLYGMAFSLSEQDRLEVAVKFIEFLCILDDVMEELPYEQAIREHEILCQVLNPTSHESFMFGVGEPESECLEGMKRFLIDIRETVLSLNPEQGHILLADLERTLRQRECAPASFGALEEYVPYRIVNLDWYFVCLLLRWSMNISLPSPSSSSTSSSSLDSLINDFEYISGAIAGLGNDYYSWNREKHQFQFQSTESSDSDSDSDSELSEMQLSDRIMNAVPVLMRQHSISEVRAKESLKEIVVQQVERLEELRKGMEVELERSSAIATSSSVIGGDLDELEEGLKRYLTGLECVAAAYVYWCSTCPRYYVF</sequence>
<evidence type="ECO:0000256" key="1">
    <source>
        <dbReference type="SAM" id="Coils"/>
    </source>
</evidence>
<evidence type="ECO:0000313" key="3">
    <source>
        <dbReference type="EMBL" id="THU92833.1"/>
    </source>
</evidence>
<dbReference type="AlphaFoldDB" id="A0A4S8LUQ1"/>